<evidence type="ECO:0000313" key="2">
    <source>
        <dbReference type="Proteomes" id="UP001597197"/>
    </source>
</evidence>
<dbReference type="RefSeq" id="WP_382318519.1">
    <property type="nucleotide sequence ID" value="NZ_JBHUFD010000019.1"/>
</dbReference>
<sequence length="61" mass="6919">MLFQPFVFKRGITLWSSVAMTPMTTWSSNNDLTISDEEARYYEVRVGSVSLLIEAGDDRSV</sequence>
<keyword evidence="2" id="KW-1185">Reference proteome</keyword>
<reference evidence="2" key="1">
    <citation type="journal article" date="2019" name="Int. J. Syst. Evol. Microbiol.">
        <title>The Global Catalogue of Microorganisms (GCM) 10K type strain sequencing project: providing services to taxonomists for standard genome sequencing and annotation.</title>
        <authorList>
            <consortium name="The Broad Institute Genomics Platform"/>
            <consortium name="The Broad Institute Genome Sequencing Center for Infectious Disease"/>
            <person name="Wu L."/>
            <person name="Ma J."/>
        </authorList>
    </citation>
    <scope>NUCLEOTIDE SEQUENCE [LARGE SCALE GENOMIC DNA]</scope>
    <source>
        <strain evidence="2">CGMCC 1.15795</strain>
    </source>
</reference>
<comment type="caution">
    <text evidence="1">The sequence shown here is derived from an EMBL/GenBank/DDBJ whole genome shotgun (WGS) entry which is preliminary data.</text>
</comment>
<gene>
    <name evidence="1" type="ORF">ACFSDX_24555</name>
</gene>
<protein>
    <submittedName>
        <fullName evidence="1">Uncharacterized protein</fullName>
    </submittedName>
</protein>
<dbReference type="InterPro" id="IPR013785">
    <property type="entry name" value="Aldolase_TIM"/>
</dbReference>
<dbReference type="EMBL" id="JBHUFD010000019">
    <property type="protein sequence ID" value="MFD1875626.1"/>
    <property type="molecule type" value="Genomic_DNA"/>
</dbReference>
<evidence type="ECO:0000313" key="1">
    <source>
        <dbReference type="EMBL" id="MFD1875626.1"/>
    </source>
</evidence>
<dbReference type="Proteomes" id="UP001597197">
    <property type="component" value="Unassembled WGS sequence"/>
</dbReference>
<accession>A0ABW4R180</accession>
<organism evidence="1 2">
    <name type="scientific">Hymenobacter bucti</name>
    <dbReference type="NCBI Taxonomy" id="1844114"/>
    <lineage>
        <taxon>Bacteria</taxon>
        <taxon>Pseudomonadati</taxon>
        <taxon>Bacteroidota</taxon>
        <taxon>Cytophagia</taxon>
        <taxon>Cytophagales</taxon>
        <taxon>Hymenobacteraceae</taxon>
        <taxon>Hymenobacter</taxon>
    </lineage>
</organism>
<name>A0ABW4R180_9BACT</name>
<dbReference type="Gene3D" id="3.20.20.70">
    <property type="entry name" value="Aldolase class I"/>
    <property type="match status" value="1"/>
</dbReference>
<proteinExistence type="predicted"/>
<dbReference type="SUPFAM" id="SSF51395">
    <property type="entry name" value="FMN-linked oxidoreductases"/>
    <property type="match status" value="1"/>
</dbReference>